<keyword evidence="2" id="KW-1003">Cell membrane</keyword>
<evidence type="ECO:0000256" key="9">
    <source>
        <dbReference type="ARBA" id="ARBA00023224"/>
    </source>
</evidence>
<sequence length="629" mass="65913">MFANMKVRTSIIALLALYLAAMLGSNAVSWLGLQSSNSKLDTVNTLYSDQVVNLYASYAQVLRARQVLNNAYEMMQTNRVDEGMNQLTRAAGFKADADKRMSLFNQSPKLPATVDMAQAIQANYKTYAGLIDAQIDALRSRQVDAYMASSKASSSANQTLDKSVQVMLEYLDKGTDDMVAQGHSDFTLARAVTVVMVVIALILTVACWLVLSRMVLRPLREAGQHFDKIAAGDLSQHIEVRSTNEIGALYGAVKRMQESLTRTVSAVRRGVDEINVGSREISAGNTDLSSRTEQQAASLEETAASMEELASTVKQNAENARQANQLAASASDVAERGGAAVAEVVNTMQEISGSSRKISEIVSVIDGIAFQTNILALNAAVEAARAGEQGKGFAVVAGEVRSLAQRSAQAAKEIKALIEDSVTKVGAGSQQVERAGSTMQEIVASVKRVTDIMGEISAASEEQSSGIDQVNRAVSQMDEVTQQNAALVEEAAAAAGSLQEQAQRLAEAVSVFKLNQGQVIDVAARAIPSPAAPRVAATPAEPVVPAEAPRLNHAAPAATSTATSAAAAAPRAARTPAAPPRAAAAPSRRAPAANDNAPARKPAAAPAKPRAVAAGGGAAALSDDDWESF</sequence>
<evidence type="ECO:0000256" key="6">
    <source>
        <dbReference type="ARBA" id="ARBA00022692"/>
    </source>
</evidence>
<evidence type="ECO:0000256" key="4">
    <source>
        <dbReference type="ARBA" id="ARBA00022500"/>
    </source>
</evidence>
<dbReference type="InterPro" id="IPR003660">
    <property type="entry name" value="HAMP_dom"/>
</dbReference>
<keyword evidence="8 14" id="KW-0472">Membrane</keyword>
<dbReference type="InterPro" id="IPR004090">
    <property type="entry name" value="Chemotax_Me-accpt_rcpt"/>
</dbReference>
<dbReference type="PROSITE" id="PS50111">
    <property type="entry name" value="CHEMOTAXIS_TRANSDUC_2"/>
    <property type="match status" value="1"/>
</dbReference>
<dbReference type="KEGG" id="bbro:BAU06_11390"/>
<evidence type="ECO:0000256" key="7">
    <source>
        <dbReference type="ARBA" id="ARBA00022989"/>
    </source>
</evidence>
<dbReference type="SUPFAM" id="SSF58104">
    <property type="entry name" value="Methyl-accepting chemotaxis protein (MCP) signaling domain"/>
    <property type="match status" value="1"/>
</dbReference>
<reference evidence="19 20" key="1">
    <citation type="submission" date="2016-06" db="EMBL/GenBank/DDBJ databases">
        <title>Complete genome sequences of Bordetella bronchialis and Bordetella flabilis.</title>
        <authorList>
            <person name="LiPuma J.J."/>
            <person name="Spilker T."/>
        </authorList>
    </citation>
    <scope>NUCLEOTIDE SEQUENCE [LARGE SCALE GENOMIC DNA]</scope>
    <source>
        <strain evidence="18 20">AU17976</strain>
        <strain evidence="17 19">AU3182</strain>
    </source>
</reference>
<dbReference type="SUPFAM" id="SSF47170">
    <property type="entry name" value="Aspartate receptor, ligand-binding domain"/>
    <property type="match status" value="1"/>
</dbReference>
<feature type="domain" description="Methyl-accepting transducer" evidence="15">
    <location>
        <begin position="270"/>
        <end position="499"/>
    </location>
</feature>
<dbReference type="SMART" id="SM00304">
    <property type="entry name" value="HAMP"/>
    <property type="match status" value="1"/>
</dbReference>
<dbReference type="InterPro" id="IPR004089">
    <property type="entry name" value="MCPsignal_dom"/>
</dbReference>
<evidence type="ECO:0000256" key="2">
    <source>
        <dbReference type="ARBA" id="ARBA00022475"/>
    </source>
</evidence>
<feature type="coiled-coil region" evidence="12">
    <location>
        <begin position="470"/>
        <end position="508"/>
    </location>
</feature>
<evidence type="ECO:0000256" key="10">
    <source>
        <dbReference type="ARBA" id="ARBA00029447"/>
    </source>
</evidence>
<accession>A0A193FXH3</accession>
<dbReference type="SMART" id="SM00283">
    <property type="entry name" value="MA"/>
    <property type="match status" value="1"/>
</dbReference>
<dbReference type="FunFam" id="1.10.287.950:FF:000001">
    <property type="entry name" value="Methyl-accepting chemotaxis sensory transducer"/>
    <property type="match status" value="1"/>
</dbReference>
<dbReference type="InterPro" id="IPR051310">
    <property type="entry name" value="MCP_chemotaxis"/>
</dbReference>
<dbReference type="RefSeq" id="WP_066348975.1">
    <property type="nucleotide sequence ID" value="NZ_CP016170.1"/>
</dbReference>
<organism evidence="18 20">
    <name type="scientific">Bordetella bronchialis</name>
    <dbReference type="NCBI Taxonomy" id="463025"/>
    <lineage>
        <taxon>Bacteria</taxon>
        <taxon>Pseudomonadati</taxon>
        <taxon>Pseudomonadota</taxon>
        <taxon>Betaproteobacteria</taxon>
        <taxon>Burkholderiales</taxon>
        <taxon>Alcaligenaceae</taxon>
        <taxon>Bordetella</taxon>
    </lineage>
</organism>
<comment type="subcellular location">
    <subcellularLocation>
        <location evidence="1">Cell inner membrane</location>
        <topology evidence="1">Multi-pass membrane protein</topology>
    </subcellularLocation>
</comment>
<evidence type="ECO:0000313" key="19">
    <source>
        <dbReference type="Proteomes" id="UP000091897"/>
    </source>
</evidence>
<dbReference type="CDD" id="cd19407">
    <property type="entry name" value="Tar_Tsr_sensor"/>
    <property type="match status" value="1"/>
</dbReference>
<feature type="compositionally biased region" description="Polar residues" evidence="13">
    <location>
        <begin position="283"/>
        <end position="297"/>
    </location>
</feature>
<feature type="region of interest" description="Disordered" evidence="13">
    <location>
        <begin position="552"/>
        <end position="629"/>
    </location>
</feature>
<dbReference type="GO" id="GO:0006935">
    <property type="term" value="P:chemotaxis"/>
    <property type="evidence" value="ECO:0007669"/>
    <property type="project" value="UniProtKB-KW"/>
</dbReference>
<evidence type="ECO:0000313" key="18">
    <source>
        <dbReference type="EMBL" id="ANN71881.1"/>
    </source>
</evidence>
<dbReference type="Pfam" id="PF02203">
    <property type="entry name" value="TarH"/>
    <property type="match status" value="1"/>
</dbReference>
<dbReference type="PRINTS" id="PR00260">
    <property type="entry name" value="CHEMTRNSDUCR"/>
</dbReference>
<dbReference type="PANTHER" id="PTHR43531:SF14">
    <property type="entry name" value="METHYL-ACCEPTING CHEMOTAXIS PROTEIN I-RELATED"/>
    <property type="match status" value="1"/>
</dbReference>
<dbReference type="Gene3D" id="1.10.287.950">
    <property type="entry name" value="Methyl-accepting chemotaxis protein"/>
    <property type="match status" value="1"/>
</dbReference>
<comment type="similarity">
    <text evidence="10">Belongs to the methyl-accepting chemotaxis (MCP) protein family.</text>
</comment>
<dbReference type="GO" id="GO:0007165">
    <property type="term" value="P:signal transduction"/>
    <property type="evidence" value="ECO:0007669"/>
    <property type="project" value="UniProtKB-KW"/>
</dbReference>
<dbReference type="PANTHER" id="PTHR43531">
    <property type="entry name" value="PROTEIN ICFG"/>
    <property type="match status" value="1"/>
</dbReference>
<feature type="region of interest" description="Disordered" evidence="13">
    <location>
        <begin position="282"/>
        <end position="305"/>
    </location>
</feature>
<dbReference type="OrthoDB" id="9806477at2"/>
<keyword evidence="9 11" id="KW-0807">Transducer</keyword>
<keyword evidence="5" id="KW-0997">Cell inner membrane</keyword>
<evidence type="ECO:0000256" key="14">
    <source>
        <dbReference type="SAM" id="Phobius"/>
    </source>
</evidence>
<evidence type="ECO:0000256" key="3">
    <source>
        <dbReference type="ARBA" id="ARBA00022481"/>
    </source>
</evidence>
<keyword evidence="6 14" id="KW-0812">Transmembrane</keyword>
<keyword evidence="4" id="KW-0145">Chemotaxis</keyword>
<dbReference type="Gene3D" id="1.20.120.30">
    <property type="entry name" value="Aspartate receptor, ligand-binding domain"/>
    <property type="match status" value="1"/>
</dbReference>
<dbReference type="Pfam" id="PF00015">
    <property type="entry name" value="MCPsignal"/>
    <property type="match status" value="1"/>
</dbReference>
<dbReference type="PROSITE" id="PS50885">
    <property type="entry name" value="HAMP"/>
    <property type="match status" value="1"/>
</dbReference>
<evidence type="ECO:0000256" key="12">
    <source>
        <dbReference type="SAM" id="Coils"/>
    </source>
</evidence>
<evidence type="ECO:0000313" key="20">
    <source>
        <dbReference type="Proteomes" id="UP000092213"/>
    </source>
</evidence>
<evidence type="ECO:0000259" key="15">
    <source>
        <dbReference type="PROSITE" id="PS50111"/>
    </source>
</evidence>
<evidence type="ECO:0000256" key="8">
    <source>
        <dbReference type="ARBA" id="ARBA00023136"/>
    </source>
</evidence>
<dbReference type="Proteomes" id="UP000091897">
    <property type="component" value="Chromosome"/>
</dbReference>
<evidence type="ECO:0000256" key="13">
    <source>
        <dbReference type="SAM" id="MobiDB-lite"/>
    </source>
</evidence>
<evidence type="ECO:0000256" key="5">
    <source>
        <dbReference type="ARBA" id="ARBA00022519"/>
    </source>
</evidence>
<dbReference type="InterPro" id="IPR035440">
    <property type="entry name" value="4HB_MCP_dom_sf"/>
</dbReference>
<dbReference type="InterPro" id="IPR003122">
    <property type="entry name" value="Tar_rcpt_lig-bd"/>
</dbReference>
<dbReference type="GO" id="GO:0005886">
    <property type="term" value="C:plasma membrane"/>
    <property type="evidence" value="ECO:0007669"/>
    <property type="project" value="UniProtKB-SubCell"/>
</dbReference>
<dbReference type="Pfam" id="PF00672">
    <property type="entry name" value="HAMP"/>
    <property type="match status" value="1"/>
</dbReference>
<gene>
    <name evidence="17" type="ORF">BAU06_11390</name>
    <name evidence="18" type="ORF">BAU08_11590</name>
</gene>
<evidence type="ECO:0000259" key="16">
    <source>
        <dbReference type="PROSITE" id="PS50885"/>
    </source>
</evidence>
<keyword evidence="12" id="KW-0175">Coiled coil</keyword>
<keyword evidence="19" id="KW-1185">Reference proteome</keyword>
<keyword evidence="3" id="KW-0488">Methylation</keyword>
<name>A0A193FXH3_9BORD</name>
<evidence type="ECO:0000313" key="17">
    <source>
        <dbReference type="EMBL" id="ANN66804.1"/>
    </source>
</evidence>
<evidence type="ECO:0000256" key="1">
    <source>
        <dbReference type="ARBA" id="ARBA00004429"/>
    </source>
</evidence>
<feature type="transmembrane region" description="Helical" evidence="14">
    <location>
        <begin position="188"/>
        <end position="211"/>
    </location>
</feature>
<dbReference type="CDD" id="cd06225">
    <property type="entry name" value="HAMP"/>
    <property type="match status" value="1"/>
</dbReference>
<protein>
    <submittedName>
        <fullName evidence="18">Chemotaxis protein</fullName>
    </submittedName>
</protein>
<dbReference type="GO" id="GO:0004888">
    <property type="term" value="F:transmembrane signaling receptor activity"/>
    <property type="evidence" value="ECO:0007669"/>
    <property type="project" value="InterPro"/>
</dbReference>
<feature type="compositionally biased region" description="Low complexity" evidence="13">
    <location>
        <begin position="552"/>
        <end position="613"/>
    </location>
</feature>
<proteinExistence type="inferred from homology"/>
<dbReference type="STRING" id="463025.BAU08_11590"/>
<dbReference type="CDD" id="cd11386">
    <property type="entry name" value="MCP_signal"/>
    <property type="match status" value="1"/>
</dbReference>
<dbReference type="EMBL" id="CP016170">
    <property type="protein sequence ID" value="ANN66804.1"/>
    <property type="molecule type" value="Genomic_DNA"/>
</dbReference>
<evidence type="ECO:0000256" key="11">
    <source>
        <dbReference type="PROSITE-ProRule" id="PRU00284"/>
    </source>
</evidence>
<dbReference type="AlphaFoldDB" id="A0A193FXH3"/>
<dbReference type="EMBL" id="CP016171">
    <property type="protein sequence ID" value="ANN71881.1"/>
    <property type="molecule type" value="Genomic_DNA"/>
</dbReference>
<keyword evidence="7 14" id="KW-1133">Transmembrane helix</keyword>
<dbReference type="Proteomes" id="UP000092213">
    <property type="component" value="Chromosome"/>
</dbReference>
<feature type="domain" description="HAMP" evidence="16">
    <location>
        <begin position="213"/>
        <end position="265"/>
    </location>
</feature>